<gene>
    <name evidence="1" type="ORF">SAZU_6111</name>
</gene>
<proteinExistence type="predicted"/>
<dbReference type="Pfam" id="PF10604">
    <property type="entry name" value="Polyketide_cyc2"/>
    <property type="match status" value="1"/>
</dbReference>
<dbReference type="SUPFAM" id="SSF55961">
    <property type="entry name" value="Bet v1-like"/>
    <property type="match status" value="1"/>
</dbReference>
<dbReference type="Proteomes" id="UP000053859">
    <property type="component" value="Unassembled WGS sequence"/>
</dbReference>
<dbReference type="Gene3D" id="3.30.530.20">
    <property type="match status" value="1"/>
</dbReference>
<name>A0A0K8PTI1_STRAJ</name>
<dbReference type="PATRIC" id="fig|146537.3.peg.6426"/>
<reference evidence="1" key="1">
    <citation type="journal article" date="2015" name="Genome Announc.">
        <title>Draft Genome Sequence of Thiostrepton-Producing Streptomyces azureus ATCC 14921.</title>
        <authorList>
            <person name="Sakihara K."/>
            <person name="Maeda J."/>
            <person name="Tashiro K."/>
            <person name="Fujino Y."/>
            <person name="Kuhara S."/>
            <person name="Ohshima T."/>
            <person name="Ogata S."/>
            <person name="Doi K."/>
        </authorList>
    </citation>
    <scope>NUCLEOTIDE SEQUENCE [LARGE SCALE GENOMIC DNA]</scope>
    <source>
        <strain evidence="1">ATCC14921</strain>
    </source>
</reference>
<sequence length="156" mass="17028">MAHRLRPVGLDFVGVAPVRHVFAREISAPVEAVYRALEDVPGWADWFPQVTAARPVDGGKGRDIRLMGGVRFRESVIAAEGPEVYAYRVDVTNVPGVRAIAEEWRLAPAGTGTRVRWTFATDGTAAYRLAMKPVRAAQAKAFRDAVTALDRRLAAS</sequence>
<accession>A0A0K8PTI1</accession>
<protein>
    <submittedName>
        <fullName evidence="1">Polyketide cyclase/dehydrase superfamily protein</fullName>
    </submittedName>
</protein>
<dbReference type="CDD" id="cd07821">
    <property type="entry name" value="PYR_PYL_RCAR_like"/>
    <property type="match status" value="1"/>
</dbReference>
<evidence type="ECO:0000313" key="1">
    <source>
        <dbReference type="EMBL" id="GAP51250.1"/>
    </source>
</evidence>
<evidence type="ECO:0000313" key="2">
    <source>
        <dbReference type="Proteomes" id="UP000053859"/>
    </source>
</evidence>
<dbReference type="AlphaFoldDB" id="A0A0K8PTI1"/>
<dbReference type="OrthoDB" id="4277250at2"/>
<dbReference type="InterPro" id="IPR019587">
    <property type="entry name" value="Polyketide_cyclase/dehydratase"/>
</dbReference>
<dbReference type="EMBL" id="DF968366">
    <property type="protein sequence ID" value="GAP51250.1"/>
    <property type="molecule type" value="Genomic_DNA"/>
</dbReference>
<dbReference type="RefSeq" id="WP_059421826.1">
    <property type="nucleotide sequence ID" value="NZ_DF968366.1"/>
</dbReference>
<keyword evidence="2" id="KW-1185">Reference proteome</keyword>
<organism evidence="1 2">
    <name type="scientific">Streptomyces azureus</name>
    <dbReference type="NCBI Taxonomy" id="146537"/>
    <lineage>
        <taxon>Bacteria</taxon>
        <taxon>Bacillati</taxon>
        <taxon>Actinomycetota</taxon>
        <taxon>Actinomycetes</taxon>
        <taxon>Kitasatosporales</taxon>
        <taxon>Streptomycetaceae</taxon>
        <taxon>Streptomyces</taxon>
    </lineage>
</organism>
<dbReference type="InterPro" id="IPR023393">
    <property type="entry name" value="START-like_dom_sf"/>
</dbReference>